<dbReference type="AlphaFoldDB" id="A0A087B3K4"/>
<dbReference type="Gene3D" id="3.40.50.720">
    <property type="entry name" value="NAD(P)-binding Rossmann-like Domain"/>
    <property type="match status" value="1"/>
</dbReference>
<dbReference type="SUPFAM" id="SSF51735">
    <property type="entry name" value="NAD(P)-binding Rossmann-fold domains"/>
    <property type="match status" value="1"/>
</dbReference>
<feature type="domain" description="Prephenate/arogenate dehydrogenase" evidence="3">
    <location>
        <begin position="33"/>
        <end position="318"/>
    </location>
</feature>
<dbReference type="PANTHER" id="PTHR21363:SF0">
    <property type="entry name" value="PREPHENATE DEHYDROGENASE [NADP(+)]"/>
    <property type="match status" value="1"/>
</dbReference>
<dbReference type="GO" id="GO:0004665">
    <property type="term" value="F:prephenate dehydrogenase (NADP+) activity"/>
    <property type="evidence" value="ECO:0007669"/>
    <property type="project" value="InterPro"/>
</dbReference>
<dbReference type="GO" id="GO:0070403">
    <property type="term" value="F:NAD+ binding"/>
    <property type="evidence" value="ECO:0007669"/>
    <property type="project" value="InterPro"/>
</dbReference>
<dbReference type="InterPro" id="IPR036291">
    <property type="entry name" value="NAD(P)-bd_dom_sf"/>
</dbReference>
<dbReference type="Pfam" id="PF20463">
    <property type="entry name" value="PDH_C"/>
    <property type="match status" value="1"/>
</dbReference>
<gene>
    <name evidence="4" type="ORF">BCUN_0099</name>
</gene>
<sequence length="366" mass="40345">MVARDTPMGSNEEGVEVTATMPVIGAEGIECPRHVGIVGLGLIGGSLALRLKAAGCRVSAWNHRPHPYAAARMAGIDCRDTLEELVEAQPDVLVLCNPLKVMPRVMQVISPIINPARTTLTDVGSVKGLVREQIHAAGLQDCYVGAHPMTGNEHSGWEAANARLFDNALWAITYDEHTEYRRIVQLAGMITRGLQNGLIIIDDEIHDCATSLISHMPHVVSTALINQLTVSPERNIAAELSAGCWRDMTRVALTDPDRTCAMVVENAENVSGLLRQMARRLESMADALDADDASAIHAFFTEGQPYRDFKAKMRGRHDETETVFTSLRIDPVHWRESFLRSAQRGEYIVRFTSGHHALAERREMIL</sequence>
<keyword evidence="2 4" id="KW-0560">Oxidoreductase</keyword>
<dbReference type="PANTHER" id="PTHR21363">
    <property type="entry name" value="PREPHENATE DEHYDROGENASE"/>
    <property type="match status" value="1"/>
</dbReference>
<dbReference type="Gene3D" id="1.10.3660.10">
    <property type="entry name" value="6-phosphogluconate dehydrogenase C-terminal like domain"/>
    <property type="match status" value="1"/>
</dbReference>
<protein>
    <submittedName>
        <fullName evidence="4">Prephenate dehydrogenase</fullName>
        <ecNumber evidence="4">1.3.1.12</ecNumber>
    </submittedName>
</protein>
<reference evidence="4 5" key="1">
    <citation type="submission" date="2014-03" db="EMBL/GenBank/DDBJ databases">
        <title>Genomics of Bifidobacteria.</title>
        <authorList>
            <person name="Ventura M."/>
            <person name="Milani C."/>
            <person name="Lugli G.A."/>
        </authorList>
    </citation>
    <scope>NUCLEOTIDE SEQUENCE [LARGE SCALE GENOMIC DNA]</scope>
    <source>
        <strain evidence="4 5">LMG 10738</strain>
    </source>
</reference>
<evidence type="ECO:0000259" key="3">
    <source>
        <dbReference type="PROSITE" id="PS51176"/>
    </source>
</evidence>
<accession>A0A087B3K4</accession>
<dbReference type="InterPro" id="IPR003099">
    <property type="entry name" value="Prephen_DH"/>
</dbReference>
<dbReference type="GO" id="GO:0008977">
    <property type="term" value="F:prephenate dehydrogenase (NAD+) activity"/>
    <property type="evidence" value="ECO:0007669"/>
    <property type="project" value="UniProtKB-EC"/>
</dbReference>
<dbReference type="PROSITE" id="PS51176">
    <property type="entry name" value="PDH_ADH"/>
    <property type="match status" value="1"/>
</dbReference>
<dbReference type="EMBL" id="JGYV01000001">
    <property type="protein sequence ID" value="KFI65604.1"/>
    <property type="molecule type" value="Genomic_DNA"/>
</dbReference>
<evidence type="ECO:0000256" key="1">
    <source>
        <dbReference type="ARBA" id="ARBA00007964"/>
    </source>
</evidence>
<organism evidence="4 5">
    <name type="scientific">Bifidobacterium cuniculi</name>
    <dbReference type="NCBI Taxonomy" id="1688"/>
    <lineage>
        <taxon>Bacteria</taxon>
        <taxon>Bacillati</taxon>
        <taxon>Actinomycetota</taxon>
        <taxon>Actinomycetes</taxon>
        <taxon>Bifidobacteriales</taxon>
        <taxon>Bifidobacteriaceae</taxon>
        <taxon>Bifidobacterium</taxon>
    </lineage>
</organism>
<dbReference type="GO" id="GO:0006571">
    <property type="term" value="P:tyrosine biosynthetic process"/>
    <property type="evidence" value="ECO:0007669"/>
    <property type="project" value="InterPro"/>
</dbReference>
<name>A0A087B3K4_9BIFI</name>
<dbReference type="InterPro" id="IPR046826">
    <property type="entry name" value="PDH_N"/>
</dbReference>
<dbReference type="InterPro" id="IPR046825">
    <property type="entry name" value="PDH_C"/>
</dbReference>
<comment type="caution">
    <text evidence="4">The sequence shown here is derived from an EMBL/GenBank/DDBJ whole genome shotgun (WGS) entry which is preliminary data.</text>
</comment>
<evidence type="ECO:0000256" key="2">
    <source>
        <dbReference type="ARBA" id="ARBA00023002"/>
    </source>
</evidence>
<dbReference type="Pfam" id="PF02153">
    <property type="entry name" value="PDH_N"/>
    <property type="match status" value="1"/>
</dbReference>
<evidence type="ECO:0000313" key="5">
    <source>
        <dbReference type="Proteomes" id="UP000029067"/>
    </source>
</evidence>
<dbReference type="SUPFAM" id="SSF48179">
    <property type="entry name" value="6-phosphogluconate dehydrogenase C-terminal domain-like"/>
    <property type="match status" value="1"/>
</dbReference>
<dbReference type="Proteomes" id="UP000029067">
    <property type="component" value="Unassembled WGS sequence"/>
</dbReference>
<dbReference type="EC" id="1.3.1.12" evidence="4"/>
<dbReference type="eggNOG" id="COG0287">
    <property type="taxonomic scope" value="Bacteria"/>
</dbReference>
<comment type="similarity">
    <text evidence="1">Belongs to the prephenate/arogenate dehydrogenase family.</text>
</comment>
<dbReference type="STRING" id="1688.BCUN_0099"/>
<dbReference type="InterPro" id="IPR050812">
    <property type="entry name" value="Preph/Arog_dehydrog"/>
</dbReference>
<evidence type="ECO:0000313" key="4">
    <source>
        <dbReference type="EMBL" id="KFI65604.1"/>
    </source>
</evidence>
<keyword evidence="5" id="KW-1185">Reference proteome</keyword>
<dbReference type="InterPro" id="IPR008927">
    <property type="entry name" value="6-PGluconate_DH-like_C_sf"/>
</dbReference>
<proteinExistence type="inferred from homology"/>